<evidence type="ECO:0000313" key="7">
    <source>
        <dbReference type="EMBL" id="GAV21482.1"/>
    </source>
</evidence>
<organism evidence="7 8">
    <name type="scientific">Mariprofundus micogutta</name>
    <dbReference type="NCBI Taxonomy" id="1921010"/>
    <lineage>
        <taxon>Bacteria</taxon>
        <taxon>Pseudomonadati</taxon>
        <taxon>Pseudomonadota</taxon>
        <taxon>Candidatius Mariprofundia</taxon>
        <taxon>Mariprofundales</taxon>
        <taxon>Mariprofundaceae</taxon>
        <taxon>Mariprofundus</taxon>
    </lineage>
</organism>
<dbReference type="AlphaFoldDB" id="A0A1L8CRD7"/>
<dbReference type="PANTHER" id="PTHR33258:SF1">
    <property type="entry name" value="TRANSPOSASE INSL FOR INSERTION SEQUENCE ELEMENT IS186A-RELATED"/>
    <property type="match status" value="1"/>
</dbReference>
<evidence type="ECO:0000256" key="4">
    <source>
        <dbReference type="ARBA" id="ARBA00023172"/>
    </source>
</evidence>
<keyword evidence="3" id="KW-0238">DNA-binding</keyword>
<proteinExistence type="inferred from homology"/>
<evidence type="ECO:0000256" key="3">
    <source>
        <dbReference type="ARBA" id="ARBA00023125"/>
    </source>
</evidence>
<gene>
    <name evidence="7" type="ORF">MMIC_P2477</name>
</gene>
<dbReference type="InterPro" id="IPR002559">
    <property type="entry name" value="Transposase_11"/>
</dbReference>
<dbReference type="EMBL" id="BDFD01000050">
    <property type="protein sequence ID" value="GAV21482.1"/>
    <property type="molecule type" value="Genomic_DNA"/>
</dbReference>
<dbReference type="InterPro" id="IPR012337">
    <property type="entry name" value="RNaseH-like_sf"/>
</dbReference>
<dbReference type="NCBIfam" id="NF033592">
    <property type="entry name" value="transpos_IS4_1"/>
    <property type="match status" value="1"/>
</dbReference>
<dbReference type="Pfam" id="PF01609">
    <property type="entry name" value="DDE_Tnp_1"/>
    <property type="match status" value="1"/>
</dbReference>
<evidence type="ECO:0000256" key="2">
    <source>
        <dbReference type="ARBA" id="ARBA00022578"/>
    </source>
</evidence>
<dbReference type="GO" id="GO:0003677">
    <property type="term" value="F:DNA binding"/>
    <property type="evidence" value="ECO:0007669"/>
    <property type="project" value="UniProtKB-KW"/>
</dbReference>
<protein>
    <submittedName>
        <fullName evidence="7">Putative transposase</fullName>
    </submittedName>
</protein>
<evidence type="ECO:0000256" key="1">
    <source>
        <dbReference type="ARBA" id="ARBA00010075"/>
    </source>
</evidence>
<dbReference type="RefSeq" id="WP_072660773.1">
    <property type="nucleotide sequence ID" value="NZ_BDFD01000050.1"/>
</dbReference>
<dbReference type="InterPro" id="IPR047952">
    <property type="entry name" value="Transpos_IS4"/>
</dbReference>
<accession>A0A1L8CRD7</accession>
<dbReference type="STRING" id="1921010.MMIC_P2477"/>
<dbReference type="GO" id="GO:0004803">
    <property type="term" value="F:transposase activity"/>
    <property type="evidence" value="ECO:0007669"/>
    <property type="project" value="InterPro"/>
</dbReference>
<evidence type="ECO:0000313" key="8">
    <source>
        <dbReference type="Proteomes" id="UP000231632"/>
    </source>
</evidence>
<dbReference type="InterPro" id="IPR025399">
    <property type="entry name" value="DUF4372"/>
</dbReference>
<comment type="caution">
    <text evidence="7">The sequence shown here is derived from an EMBL/GenBank/DDBJ whole genome shotgun (WGS) entry which is preliminary data.</text>
</comment>
<dbReference type="Pfam" id="PF14294">
    <property type="entry name" value="DUF4372"/>
    <property type="match status" value="1"/>
</dbReference>
<dbReference type="SUPFAM" id="SSF53098">
    <property type="entry name" value="Ribonuclease H-like"/>
    <property type="match status" value="1"/>
</dbReference>
<comment type="similarity">
    <text evidence="1">Belongs to the transposase 11 family.</text>
</comment>
<evidence type="ECO:0000259" key="5">
    <source>
        <dbReference type="Pfam" id="PF01609"/>
    </source>
</evidence>
<sequence length="383" mass="44600">MKHINTVFHQLLREVPRHHFESVINRYEGNRRVRSLPCWTQFCAMLFGQLCSRQSLRDVESAWDSHASAHYHIGVRQVKRSTLADANAKRPAGMYLELFYWLLGQSRDKRIHHKDAVRLIDSTTIDLCKKQFEWAEFRSGKSGVKIHTVYDPDAEVPTFFSITTAKQHDKKAAEKMPLLDGATYVFDRAYNDYAWFHDMTERRIHFVGRMKSNARFEVVEELPVTEAGVLEDQLIRLSSPMAKKQYPEILRRVCFRREEDGKVLSFITNDTKRTAAEIADLYKQRWQIELFFKWIKQNLKIKRFIGTSENAVKIQIIIAMIAYLLLGMVRKLVPTKRSLQQLARLVSVNLMQRRNIAELLGGSSPPPKRKPTVNPRQMALLNA</sequence>
<dbReference type="PANTHER" id="PTHR33258">
    <property type="entry name" value="TRANSPOSASE INSL FOR INSERTION SEQUENCE ELEMENT IS186A-RELATED"/>
    <property type="match status" value="1"/>
</dbReference>
<keyword evidence="4" id="KW-0233">DNA recombination</keyword>
<dbReference type="Proteomes" id="UP000231632">
    <property type="component" value="Unassembled WGS sequence"/>
</dbReference>
<dbReference type="Gene3D" id="3.90.350.10">
    <property type="entry name" value="Transposase Inhibitor Protein From Tn5, Chain A, domain 1"/>
    <property type="match status" value="1"/>
</dbReference>
<name>A0A1L8CRD7_9PROT</name>
<reference evidence="7 8" key="1">
    <citation type="journal article" date="2017" name="Arch. Microbiol.">
        <title>Mariprofundus micogutta sp. nov., a novel iron-oxidizing zetaproteobacterium isolated from a deep-sea hydrothermal field at the Bayonnaise knoll of the Izu-Ogasawara arc, and a description of Mariprofundales ord. nov. and Zetaproteobacteria classis nov.</title>
        <authorList>
            <person name="Makita H."/>
            <person name="Tanaka E."/>
            <person name="Mitsunobu S."/>
            <person name="Miyazaki M."/>
            <person name="Nunoura T."/>
            <person name="Uematsu K."/>
            <person name="Takaki Y."/>
            <person name="Nishi S."/>
            <person name="Shimamura S."/>
            <person name="Takai K."/>
        </authorList>
    </citation>
    <scope>NUCLEOTIDE SEQUENCE [LARGE SCALE GENOMIC DNA]</scope>
    <source>
        <strain evidence="7 8">ET2</strain>
    </source>
</reference>
<keyword evidence="2" id="KW-0815">Transposition</keyword>
<feature type="domain" description="DUF4372" evidence="6">
    <location>
        <begin position="4"/>
        <end position="76"/>
    </location>
</feature>
<dbReference type="GO" id="GO:0006313">
    <property type="term" value="P:DNA transposition"/>
    <property type="evidence" value="ECO:0007669"/>
    <property type="project" value="InterPro"/>
</dbReference>
<feature type="domain" description="Transposase IS4-like" evidence="5">
    <location>
        <begin position="114"/>
        <end position="325"/>
    </location>
</feature>
<evidence type="ECO:0000259" key="6">
    <source>
        <dbReference type="Pfam" id="PF14294"/>
    </source>
</evidence>
<dbReference type="OrthoDB" id="6112254at2"/>
<keyword evidence="8" id="KW-1185">Reference proteome</keyword>